<evidence type="ECO:0000256" key="3">
    <source>
        <dbReference type="SAM" id="MobiDB-lite"/>
    </source>
</evidence>
<evidence type="ECO:0000313" key="5">
    <source>
        <dbReference type="Proteomes" id="UP000292136"/>
    </source>
</evidence>
<evidence type="ECO:0000256" key="2">
    <source>
        <dbReference type="RuleBase" id="RU362097"/>
    </source>
</evidence>
<keyword evidence="2" id="KW-0564">Palmitate</keyword>
<dbReference type="PANTHER" id="PTHR30203">
    <property type="entry name" value="OUTER MEMBRANE CATION EFFLUX PROTEIN"/>
    <property type="match status" value="1"/>
</dbReference>
<evidence type="ECO:0000256" key="1">
    <source>
        <dbReference type="ARBA" id="ARBA00007613"/>
    </source>
</evidence>
<comment type="similarity">
    <text evidence="1 2">Belongs to the outer membrane factor (OMF) (TC 1.B.17) family.</text>
</comment>
<dbReference type="NCBIfam" id="TIGR01845">
    <property type="entry name" value="outer_NodT"/>
    <property type="match status" value="1"/>
</dbReference>
<dbReference type="Gene3D" id="2.20.200.10">
    <property type="entry name" value="Outer membrane efflux proteins (OEP)"/>
    <property type="match status" value="1"/>
</dbReference>
<dbReference type="RefSeq" id="WP_130458830.1">
    <property type="nucleotide sequence ID" value="NZ_SHKM01000001.1"/>
</dbReference>
<accession>A0ABY0IV25</accession>
<keyword evidence="4" id="KW-0436">Ligase</keyword>
<name>A0ABY0IV25_9RHOO</name>
<reference evidence="4 5" key="1">
    <citation type="submission" date="2019-02" db="EMBL/GenBank/DDBJ databases">
        <title>Genomic Encyclopedia of Type Strains, Phase IV (KMG-IV): sequencing the most valuable type-strain genomes for metagenomic binning, comparative biology and taxonomic classification.</title>
        <authorList>
            <person name="Goeker M."/>
        </authorList>
    </citation>
    <scope>NUCLEOTIDE SEQUENCE [LARGE SCALE GENOMIC DNA]</scope>
    <source>
        <strain evidence="4 5">DSM 21223</strain>
    </source>
</reference>
<organism evidence="4 5">
    <name type="scientific">Azospira oryzae</name>
    <dbReference type="NCBI Taxonomy" id="146939"/>
    <lineage>
        <taxon>Bacteria</taxon>
        <taxon>Pseudomonadati</taxon>
        <taxon>Pseudomonadota</taxon>
        <taxon>Betaproteobacteria</taxon>
        <taxon>Rhodocyclales</taxon>
        <taxon>Rhodocyclaceae</taxon>
        <taxon>Azospira</taxon>
    </lineage>
</organism>
<gene>
    <name evidence="4" type="ORF">EV678_1188</name>
</gene>
<comment type="caution">
    <text evidence="4">The sequence shown here is derived from an EMBL/GenBank/DDBJ whole genome shotgun (WGS) entry which is preliminary data.</text>
</comment>
<evidence type="ECO:0000313" key="4">
    <source>
        <dbReference type="EMBL" id="RZT90374.1"/>
    </source>
</evidence>
<dbReference type="InterPro" id="IPR003423">
    <property type="entry name" value="OMP_efflux"/>
</dbReference>
<keyword evidence="5" id="KW-1185">Reference proteome</keyword>
<sequence>MPLSPPPFLRRPAGRTLLLLALAGSLGGCTLFTPAPDLEQRRLQVSVPEQWQGPAPARAETTAEATTEADEAAVLAQWWTRFNDPLLDQLIAQGLSASPDLRSAQAKLRSARASRDLAAADYYPGLSASTGATGSKASPAVSGGSSRRTTIYDAGFDASWEPDIFGVVRQDVSAADADVAAQAATLEYARVTLVGEVARNYVELRTYQERLQIARDNASSQAETLEITQWRQQAGLATELDVEQARTSLEQTRATIPALVSNVAASQNRLAVLLGQTPGSLQERLGSARPLPAAPREIAVGIPADALRRRPDVRAAERTLAAETARVHARVAERYPSFTLSGSFGWQALTSGALGGSGTVARSLAGTLAATLFDGGRLKSRIAVQDAAQEQALIAYEQKILTALEDTENALAAYAAGREQEATRRRAAEAARNAAQLARQMYQAGLTDFQKVLDTERTRLSAEDSLATARLAVLSAVIQLYKALGGGWSAPEAPADAIAASAATPLSTQEKTAP</sequence>
<dbReference type="Gene3D" id="1.20.1600.10">
    <property type="entry name" value="Outer membrane efflux proteins (OEP)"/>
    <property type="match status" value="1"/>
</dbReference>
<keyword evidence="2 4" id="KW-0449">Lipoprotein</keyword>
<keyword evidence="2" id="KW-0812">Transmembrane</keyword>
<dbReference type="SUPFAM" id="SSF56954">
    <property type="entry name" value="Outer membrane efflux proteins (OEP)"/>
    <property type="match status" value="1"/>
</dbReference>
<dbReference type="InterPro" id="IPR010131">
    <property type="entry name" value="MdtP/NodT-like"/>
</dbReference>
<keyword evidence="2" id="KW-0472">Membrane</keyword>
<feature type="compositionally biased region" description="Low complexity" evidence="3">
    <location>
        <begin position="128"/>
        <end position="140"/>
    </location>
</feature>
<keyword evidence="2" id="KW-1134">Transmembrane beta strand</keyword>
<proteinExistence type="inferred from homology"/>
<dbReference type="Pfam" id="PF02321">
    <property type="entry name" value="OEP"/>
    <property type="match status" value="2"/>
</dbReference>
<dbReference type="Proteomes" id="UP000292136">
    <property type="component" value="Unassembled WGS sequence"/>
</dbReference>
<protein>
    <submittedName>
        <fullName evidence="4">NodT family efflux transporter outer membrane factor (OMF) lipoprotein</fullName>
    </submittedName>
</protein>
<dbReference type="GO" id="GO:0016874">
    <property type="term" value="F:ligase activity"/>
    <property type="evidence" value="ECO:0007669"/>
    <property type="project" value="UniProtKB-KW"/>
</dbReference>
<dbReference type="EMBL" id="SHKM01000001">
    <property type="protein sequence ID" value="RZT90374.1"/>
    <property type="molecule type" value="Genomic_DNA"/>
</dbReference>
<dbReference type="PANTHER" id="PTHR30203:SF25">
    <property type="entry name" value="OUTER MEMBRANE PROTEIN-RELATED"/>
    <property type="match status" value="1"/>
</dbReference>
<feature type="region of interest" description="Disordered" evidence="3">
    <location>
        <begin position="128"/>
        <end position="147"/>
    </location>
</feature>
<comment type="subcellular location">
    <subcellularLocation>
        <location evidence="2">Cell membrane</location>
        <topology evidence="2">Lipid-anchor</topology>
    </subcellularLocation>
</comment>